<comment type="caution">
    <text evidence="3">The sequence shown here is derived from an EMBL/GenBank/DDBJ whole genome shotgun (WGS) entry which is preliminary data.</text>
</comment>
<accession>A0AAD7WPQ4</accession>
<dbReference type="AlphaFoldDB" id="A0AAD7WPQ4"/>
<dbReference type="Proteomes" id="UP001221898">
    <property type="component" value="Unassembled WGS sequence"/>
</dbReference>
<gene>
    <name evidence="3" type="ORF">AAFF_G00332630</name>
</gene>
<feature type="transmembrane region" description="Helical" evidence="2">
    <location>
        <begin position="71"/>
        <end position="91"/>
    </location>
</feature>
<evidence type="ECO:0000313" key="3">
    <source>
        <dbReference type="EMBL" id="KAJ8404876.1"/>
    </source>
</evidence>
<reference evidence="3" key="1">
    <citation type="journal article" date="2023" name="Science">
        <title>Genome structures resolve the early diversification of teleost fishes.</title>
        <authorList>
            <person name="Parey E."/>
            <person name="Louis A."/>
            <person name="Montfort J."/>
            <person name="Bouchez O."/>
            <person name="Roques C."/>
            <person name="Iampietro C."/>
            <person name="Lluch J."/>
            <person name="Castinel A."/>
            <person name="Donnadieu C."/>
            <person name="Desvignes T."/>
            <person name="Floi Bucao C."/>
            <person name="Jouanno E."/>
            <person name="Wen M."/>
            <person name="Mejri S."/>
            <person name="Dirks R."/>
            <person name="Jansen H."/>
            <person name="Henkel C."/>
            <person name="Chen W.J."/>
            <person name="Zahm M."/>
            <person name="Cabau C."/>
            <person name="Klopp C."/>
            <person name="Thompson A.W."/>
            <person name="Robinson-Rechavi M."/>
            <person name="Braasch I."/>
            <person name="Lecointre G."/>
            <person name="Bobe J."/>
            <person name="Postlethwait J.H."/>
            <person name="Berthelot C."/>
            <person name="Roest Crollius H."/>
            <person name="Guiguen Y."/>
        </authorList>
    </citation>
    <scope>NUCLEOTIDE SEQUENCE</scope>
    <source>
        <strain evidence="3">NC1722</strain>
    </source>
</reference>
<keyword evidence="2" id="KW-1133">Transmembrane helix</keyword>
<protein>
    <submittedName>
        <fullName evidence="3">Uncharacterized protein</fullName>
    </submittedName>
</protein>
<feature type="region of interest" description="Disordered" evidence="1">
    <location>
        <begin position="1"/>
        <end position="48"/>
    </location>
</feature>
<feature type="compositionally biased region" description="Polar residues" evidence="1">
    <location>
        <begin position="7"/>
        <end position="36"/>
    </location>
</feature>
<keyword evidence="2" id="KW-0472">Membrane</keyword>
<organism evidence="3 4">
    <name type="scientific">Aldrovandia affinis</name>
    <dbReference type="NCBI Taxonomy" id="143900"/>
    <lineage>
        <taxon>Eukaryota</taxon>
        <taxon>Metazoa</taxon>
        <taxon>Chordata</taxon>
        <taxon>Craniata</taxon>
        <taxon>Vertebrata</taxon>
        <taxon>Euteleostomi</taxon>
        <taxon>Actinopterygii</taxon>
        <taxon>Neopterygii</taxon>
        <taxon>Teleostei</taxon>
        <taxon>Notacanthiformes</taxon>
        <taxon>Halosauridae</taxon>
        <taxon>Aldrovandia</taxon>
    </lineage>
</organism>
<name>A0AAD7WPQ4_9TELE</name>
<dbReference type="EMBL" id="JAINUG010000051">
    <property type="protein sequence ID" value="KAJ8404876.1"/>
    <property type="molecule type" value="Genomic_DNA"/>
</dbReference>
<evidence type="ECO:0000256" key="1">
    <source>
        <dbReference type="SAM" id="MobiDB-lite"/>
    </source>
</evidence>
<evidence type="ECO:0000256" key="2">
    <source>
        <dbReference type="SAM" id="Phobius"/>
    </source>
</evidence>
<keyword evidence="4" id="KW-1185">Reference proteome</keyword>
<keyword evidence="2" id="KW-0812">Transmembrane</keyword>
<proteinExistence type="predicted"/>
<evidence type="ECO:0000313" key="4">
    <source>
        <dbReference type="Proteomes" id="UP001221898"/>
    </source>
</evidence>
<sequence length="96" mass="10413">MAESNKKQTTPPVSTSTQWTTPRGETSRMAGTQARSAGSAEAGQMRGSVTRALGHEHCTGPHVQTEERRFLCLYWFLSPAVTALPVAIVSLEPRSQ</sequence>